<gene>
    <name evidence="2" type="ORF">E4100_03840</name>
</gene>
<evidence type="ECO:0000313" key="2">
    <source>
        <dbReference type="EMBL" id="TFZ40700.1"/>
    </source>
</evidence>
<proteinExistence type="predicted"/>
<comment type="caution">
    <text evidence="2">The sequence shown here is derived from an EMBL/GenBank/DDBJ whole genome shotgun (WGS) entry which is preliminary data.</text>
</comment>
<protein>
    <recommendedName>
        <fullName evidence="4">Lipoprotein</fullName>
    </recommendedName>
</protein>
<name>A0A4Z0D746_9FIRM</name>
<organism evidence="2 3">
    <name type="scientific">Soehngenia longivitae</name>
    <dbReference type="NCBI Taxonomy" id="2562294"/>
    <lineage>
        <taxon>Bacteria</taxon>
        <taxon>Bacillati</taxon>
        <taxon>Bacillota</taxon>
        <taxon>Tissierellia</taxon>
        <taxon>Tissierellales</taxon>
        <taxon>Tissierellaceae</taxon>
        <taxon>Soehngenia</taxon>
    </lineage>
</organism>
<accession>A0A4Z0D746</accession>
<reference evidence="2 3" key="1">
    <citation type="submission" date="2019-03" db="EMBL/GenBank/DDBJ databases">
        <title>Draft genome sequence data and analysis of a Fermenting Bacterium, Soehngenia longevitae strain 1933PT, isolated from petroleum reservoir in Azerbaijan.</title>
        <authorList>
            <person name="Grouzdev D.S."/>
            <person name="Bidzhieva S.K."/>
            <person name="Sokolova D.S."/>
            <person name="Tourova T.P."/>
            <person name="Poltaraus A.B."/>
            <person name="Nazina T.N."/>
        </authorList>
    </citation>
    <scope>NUCLEOTIDE SEQUENCE [LARGE SCALE GENOMIC DNA]</scope>
    <source>
        <strain evidence="2 3">1933P</strain>
    </source>
</reference>
<feature type="chain" id="PRO_5021498502" description="Lipoprotein" evidence="1">
    <location>
        <begin position="24"/>
        <end position="504"/>
    </location>
</feature>
<dbReference type="OrthoDB" id="2677224at2"/>
<evidence type="ECO:0000256" key="1">
    <source>
        <dbReference type="SAM" id="SignalP"/>
    </source>
</evidence>
<feature type="signal peptide" evidence="1">
    <location>
        <begin position="1"/>
        <end position="23"/>
    </location>
</feature>
<evidence type="ECO:0008006" key="4">
    <source>
        <dbReference type="Google" id="ProtNLM"/>
    </source>
</evidence>
<dbReference type="Proteomes" id="UP000298381">
    <property type="component" value="Unassembled WGS sequence"/>
</dbReference>
<keyword evidence="3" id="KW-1185">Reference proteome</keyword>
<dbReference type="RefSeq" id="WP_135270726.1">
    <property type="nucleotide sequence ID" value="NZ_SRIB01000004.1"/>
</dbReference>
<evidence type="ECO:0000313" key="3">
    <source>
        <dbReference type="Proteomes" id="UP000298381"/>
    </source>
</evidence>
<keyword evidence="1" id="KW-0732">Signal</keyword>
<dbReference type="PROSITE" id="PS51257">
    <property type="entry name" value="PROKAR_LIPOPROTEIN"/>
    <property type="match status" value="1"/>
</dbReference>
<sequence length="504" mass="58580">MKNLKILLLVVSFALITGCSALKIDNIEFVESPSNEKPPILGKWEINELLFRYDNTIDNEDENIGKQCFFHKDAILLLDDYTDKPKYRIKTVDLREYLLYRYKLTTEDLGIDNQEVKIITIVKDENYFAEFIKLNDEEMIYYLDDAFYKLDIINNEVSLEEIERLIEIEKAVQMPIASSEPDEFSSGILLGIKTQKLDEESKVLYWNYETIWINMQNKQLSGVYKVDDLLVPRKNGFWKIKQNRVYASESIYDKIEANPIVSKDYAKTETAYDIMSADEKYLVATSKEKKLPSILKNILFVGNDYISVENIDIERDDRKTLQVYAIDNLSEEKPIKLSDLVGENGTILFSDGARNINIEQEFALNEENFGLVRRNGYWTLKGRVNYKENEEEFYSDFSIKALPPKNMVSYDDLAIPFEIIKLNIPNVVDAFSSPNKDFMVIVTQNEIVIYLIDGDDINRIPIASIPMEDEFTIIMSEWATGRYPNIWQKILIEQGASELEVKKY</sequence>
<dbReference type="EMBL" id="SRIB01000004">
    <property type="protein sequence ID" value="TFZ40700.1"/>
    <property type="molecule type" value="Genomic_DNA"/>
</dbReference>
<dbReference type="AlphaFoldDB" id="A0A4Z0D746"/>